<feature type="compositionally biased region" description="Basic residues" evidence="1">
    <location>
        <begin position="308"/>
        <end position="322"/>
    </location>
</feature>
<dbReference type="PANTHER" id="PTHR12360:SF12">
    <property type="entry name" value="TRANSCRIPTIONAL REPRESSOR NF-X1"/>
    <property type="match status" value="1"/>
</dbReference>
<reference evidence="3" key="1">
    <citation type="submission" date="2018-04" db="EMBL/GenBank/DDBJ databases">
        <title>Whole genome sequencing of Hypsizygus marmoreus.</title>
        <authorList>
            <person name="Choi I.-G."/>
            <person name="Min B."/>
            <person name="Kim J.-G."/>
            <person name="Kim S."/>
            <person name="Oh Y.-L."/>
            <person name="Kong W.-S."/>
            <person name="Park H."/>
            <person name="Jeong J."/>
            <person name="Song E.-S."/>
        </authorList>
    </citation>
    <scope>NUCLEOTIDE SEQUENCE [LARGE SCALE GENOMIC DNA]</scope>
    <source>
        <strain evidence="3">51987-8</strain>
    </source>
</reference>
<organism evidence="3 4">
    <name type="scientific">Hypsizygus marmoreus</name>
    <name type="common">White beech mushroom</name>
    <name type="synonym">Agaricus marmoreus</name>
    <dbReference type="NCBI Taxonomy" id="39966"/>
    <lineage>
        <taxon>Eukaryota</taxon>
        <taxon>Fungi</taxon>
        <taxon>Dikarya</taxon>
        <taxon>Basidiomycota</taxon>
        <taxon>Agaricomycotina</taxon>
        <taxon>Agaricomycetes</taxon>
        <taxon>Agaricomycetidae</taxon>
        <taxon>Agaricales</taxon>
        <taxon>Tricholomatineae</taxon>
        <taxon>Lyophyllaceae</taxon>
        <taxon>Hypsizygus</taxon>
    </lineage>
</organism>
<keyword evidence="4" id="KW-1185">Reference proteome</keyword>
<dbReference type="AlphaFoldDB" id="A0A369K722"/>
<dbReference type="GO" id="GO:0000981">
    <property type="term" value="F:DNA-binding transcription factor activity, RNA polymerase II-specific"/>
    <property type="evidence" value="ECO:0007669"/>
    <property type="project" value="TreeGrafter"/>
</dbReference>
<dbReference type="GO" id="GO:0000977">
    <property type="term" value="F:RNA polymerase II transcription regulatory region sequence-specific DNA binding"/>
    <property type="evidence" value="ECO:0007669"/>
    <property type="project" value="TreeGrafter"/>
</dbReference>
<dbReference type="InterPro" id="IPR034078">
    <property type="entry name" value="NFX1_fam"/>
</dbReference>
<dbReference type="SUPFAM" id="SSF82708">
    <property type="entry name" value="R3H domain"/>
    <property type="match status" value="1"/>
</dbReference>
<protein>
    <submittedName>
        <fullName evidence="3">FKBP12-associated protein 1</fullName>
    </submittedName>
</protein>
<feature type="compositionally biased region" description="Basic residues" evidence="1">
    <location>
        <begin position="80"/>
        <end position="89"/>
    </location>
</feature>
<evidence type="ECO:0000256" key="1">
    <source>
        <dbReference type="SAM" id="MobiDB-lite"/>
    </source>
</evidence>
<evidence type="ECO:0000259" key="2">
    <source>
        <dbReference type="PROSITE" id="PS51061"/>
    </source>
</evidence>
<dbReference type="InterPro" id="IPR036867">
    <property type="entry name" value="R3H_dom_sf"/>
</dbReference>
<feature type="compositionally biased region" description="Gly residues" evidence="1">
    <location>
        <begin position="68"/>
        <end position="77"/>
    </location>
</feature>
<evidence type="ECO:0000313" key="3">
    <source>
        <dbReference type="EMBL" id="RDB27604.1"/>
    </source>
</evidence>
<evidence type="ECO:0000313" key="4">
    <source>
        <dbReference type="Proteomes" id="UP000076154"/>
    </source>
</evidence>
<dbReference type="CDD" id="cd02325">
    <property type="entry name" value="R3H"/>
    <property type="match status" value="1"/>
</dbReference>
<dbReference type="CDD" id="cd06008">
    <property type="entry name" value="NF-X1-zinc-finger"/>
    <property type="match status" value="1"/>
</dbReference>
<comment type="caution">
    <text evidence="3">The sequence shown here is derived from an EMBL/GenBank/DDBJ whole genome shotgun (WGS) entry which is preliminary data.</text>
</comment>
<dbReference type="Pfam" id="PF01424">
    <property type="entry name" value="R3H"/>
    <property type="match status" value="1"/>
</dbReference>
<dbReference type="GO" id="GO:0005634">
    <property type="term" value="C:nucleus"/>
    <property type="evidence" value="ECO:0007669"/>
    <property type="project" value="TreeGrafter"/>
</dbReference>
<name>A0A369K722_HYPMA</name>
<feature type="compositionally biased region" description="Pro residues" evidence="1">
    <location>
        <begin position="410"/>
        <end position="425"/>
    </location>
</feature>
<feature type="region of interest" description="Disordered" evidence="1">
    <location>
        <begin position="372"/>
        <end position="392"/>
    </location>
</feature>
<gene>
    <name evidence="3" type="primary">FAP1</name>
    <name evidence="3" type="ORF">Hypma_003829</name>
</gene>
<dbReference type="InterPro" id="IPR001374">
    <property type="entry name" value="R3H_dom"/>
</dbReference>
<dbReference type="EMBL" id="LUEZ02000015">
    <property type="protein sequence ID" value="RDB27604.1"/>
    <property type="molecule type" value="Genomic_DNA"/>
</dbReference>
<dbReference type="InParanoid" id="A0A369K722"/>
<feature type="compositionally biased region" description="Polar residues" evidence="1">
    <location>
        <begin position="133"/>
        <end position="154"/>
    </location>
</feature>
<feature type="domain" description="R3H" evidence="2">
    <location>
        <begin position="649"/>
        <end position="711"/>
    </location>
</feature>
<sequence>MDAAIDTHTNATPGPSITRPPRPRPSRKRYDQSTGESPSTGQRNPDQSTIGAPRRPNRPPRGAVEGSAGSGSPGGEGAPRKRAPRRRPPKPSSEPGGSTQTPETTGEGGSSATKPSRPPGARRGAKFNAGLTEGSSTPTPSSRYRNKAFTTATPAPTDLTSTLIHALRTPPYPDCPICFSPIHPAQRTWSCSPSIPVVRPEGEEQQQQQYCWTTFHVKCIGEWAAKSVKDMAEAWRARGEHGKKGDWRCPGCQAKREVVPSGAFVTRPPNLNPHVSPRHTPAETHAHARVTAGADIPVPSPATPAHVRPARSRRGCSATARRKRSSRSGVVWTREGEIYRAVPCVGGPLDYSTVEYTNASKHAIHRTHPHRVHFPQPTSHTAPAAHTPSALSPLLSIPPHPLPSHPAHIVPPPSQPAPLPAPNLTPPAGTSASQHATLARAPHAPCPSCVHAAHMPLRPHDPRPAHTVRHAAPMQLPVPAPATAVWAPTHVAHVPRSAGGGKRVPAVSFFDDEGVCVWEEDGGECEVLARRGEGVVWECLWEADDILPQHHPCPLPCHAPSTCPEDTPCQSLVTLTCPCSRIRQSVHCGRSTTFPSGSERAAPKCNNECAVAKRNARLAEALGITPETREKGERVVYHEEVLAFGRANAKFVGVVEKAFEEFVVSGKKTQVLPHMPPERRKFVHDLAAVYRMDTQMVDQEPHRSVRLLRRLDTRIPTPLVSSVIAASTPAQPSLGKLADLRAAATMPSWRAPAPPKLPSFGAAGPPPWAAAARPTSAAAGASRASGASGSGRLTSSAGVTRASTPTPAMPAAQTTAEVPDSWEDDV</sequence>
<dbReference type="GO" id="GO:0000122">
    <property type="term" value="P:negative regulation of transcription by RNA polymerase II"/>
    <property type="evidence" value="ECO:0007669"/>
    <property type="project" value="TreeGrafter"/>
</dbReference>
<feature type="compositionally biased region" description="Polar residues" evidence="1">
    <location>
        <begin position="32"/>
        <end position="50"/>
    </location>
</feature>
<feature type="region of interest" description="Disordered" evidence="1">
    <location>
        <begin position="294"/>
        <end position="322"/>
    </location>
</feature>
<dbReference type="Proteomes" id="UP000076154">
    <property type="component" value="Unassembled WGS sequence"/>
</dbReference>
<feature type="region of interest" description="Disordered" evidence="1">
    <location>
        <begin position="410"/>
        <end position="435"/>
    </location>
</feature>
<dbReference type="PROSITE" id="PS51061">
    <property type="entry name" value="R3H"/>
    <property type="match status" value="1"/>
</dbReference>
<feature type="compositionally biased region" description="Polar residues" evidence="1">
    <location>
        <begin position="98"/>
        <end position="114"/>
    </location>
</feature>
<feature type="compositionally biased region" description="Low complexity" evidence="1">
    <location>
        <begin position="769"/>
        <end position="816"/>
    </location>
</feature>
<accession>A0A369K722</accession>
<dbReference type="Gene3D" id="3.30.1370.50">
    <property type="entry name" value="R3H-like domain"/>
    <property type="match status" value="1"/>
</dbReference>
<feature type="region of interest" description="Disordered" evidence="1">
    <location>
        <begin position="1"/>
        <end position="154"/>
    </location>
</feature>
<dbReference type="SMART" id="SM00393">
    <property type="entry name" value="R3H"/>
    <property type="match status" value="1"/>
</dbReference>
<proteinExistence type="predicted"/>
<dbReference type="OrthoDB" id="6512771at2759"/>
<feature type="region of interest" description="Disordered" evidence="1">
    <location>
        <begin position="755"/>
        <end position="826"/>
    </location>
</feature>
<dbReference type="PANTHER" id="PTHR12360">
    <property type="entry name" value="NUCLEAR TRANSCRIPTION FACTOR, X-BOX BINDING 1 NFX1"/>
    <property type="match status" value="1"/>
</dbReference>
<dbReference type="STRING" id="39966.A0A369K722"/>